<keyword evidence="2" id="KW-1185">Reference proteome</keyword>
<sequence>MPRSLSESKIIRDLADDLRGHLVRKAIRALQVMPVNGLLSGDDSGLANVWDEICVQLQIEQSLYWSAYEQVIYAFVVAYVDELQLHELEAIWLITEQGEDWDCELEKEREPDPVLKDDVVEYVVGCVYQAALDWTNERIRRFLDLQYMD</sequence>
<gene>
    <name evidence="1" type="ORF">QC825_04545</name>
</gene>
<protein>
    <submittedName>
        <fullName evidence="1">Uncharacterized protein</fullName>
    </submittedName>
</protein>
<accession>A0ABU1GU20</accession>
<dbReference type="EMBL" id="JARWAO010000002">
    <property type="protein sequence ID" value="MDR5895345.1"/>
    <property type="molecule type" value="Genomic_DNA"/>
</dbReference>
<evidence type="ECO:0000313" key="2">
    <source>
        <dbReference type="Proteomes" id="UP001269375"/>
    </source>
</evidence>
<evidence type="ECO:0000313" key="1">
    <source>
        <dbReference type="EMBL" id="MDR5895345.1"/>
    </source>
</evidence>
<organism evidence="1 2">
    <name type="scientific">Larsenimonas suaedae</name>
    <dbReference type="NCBI Taxonomy" id="1851019"/>
    <lineage>
        <taxon>Bacteria</taxon>
        <taxon>Pseudomonadati</taxon>
        <taxon>Pseudomonadota</taxon>
        <taxon>Gammaproteobacteria</taxon>
        <taxon>Oceanospirillales</taxon>
        <taxon>Halomonadaceae</taxon>
        <taxon>Larsenimonas</taxon>
    </lineage>
</organism>
<reference evidence="1 2" key="1">
    <citation type="submission" date="2023-04" db="EMBL/GenBank/DDBJ databases">
        <title>A long-awaited taxogenomic arrangement of the family Halomonadaceae.</title>
        <authorList>
            <person name="De La Haba R."/>
            <person name="Chuvochina M."/>
            <person name="Wittouck S."/>
            <person name="Arahal D.R."/>
            <person name="Sanchez-Porro C."/>
            <person name="Hugenholtz P."/>
            <person name="Ventosa A."/>
        </authorList>
    </citation>
    <scope>NUCLEOTIDE SEQUENCE [LARGE SCALE GENOMIC DNA]</scope>
    <source>
        <strain evidence="1 2">DSM 22428</strain>
    </source>
</reference>
<comment type="caution">
    <text evidence="1">The sequence shown here is derived from an EMBL/GenBank/DDBJ whole genome shotgun (WGS) entry which is preliminary data.</text>
</comment>
<proteinExistence type="predicted"/>
<name>A0ABU1GU20_9GAMM</name>
<dbReference type="RefSeq" id="WP_251590959.1">
    <property type="nucleotide sequence ID" value="NZ_JAMLJI010000001.1"/>
</dbReference>
<dbReference type="Proteomes" id="UP001269375">
    <property type="component" value="Unassembled WGS sequence"/>
</dbReference>